<dbReference type="InterPro" id="IPR050513">
    <property type="entry name" value="RavA_ATPases"/>
</dbReference>
<dbReference type="RefSeq" id="WP_394843122.1">
    <property type="nucleotide sequence ID" value="NZ_CP089982.1"/>
</dbReference>
<evidence type="ECO:0000313" key="3">
    <source>
        <dbReference type="Proteomes" id="UP001379533"/>
    </source>
</evidence>
<dbReference type="Pfam" id="PF20030">
    <property type="entry name" value="bpMoxR"/>
    <property type="match status" value="1"/>
</dbReference>
<dbReference type="InterPro" id="IPR027417">
    <property type="entry name" value="P-loop_NTPase"/>
</dbReference>
<dbReference type="Proteomes" id="UP001379533">
    <property type="component" value="Chromosome"/>
</dbReference>
<dbReference type="PANTHER" id="PTHR32204">
    <property type="entry name" value="ATPASE RAVA"/>
    <property type="match status" value="1"/>
</dbReference>
<evidence type="ECO:0000313" key="2">
    <source>
        <dbReference type="EMBL" id="WXA92520.1"/>
    </source>
</evidence>
<dbReference type="PANTHER" id="PTHR32204:SF0">
    <property type="entry name" value="ATPASE RAVA"/>
    <property type="match status" value="1"/>
</dbReference>
<protein>
    <submittedName>
        <fullName evidence="2">MoxR family ATPase</fullName>
    </submittedName>
</protein>
<dbReference type="InterPro" id="IPR045427">
    <property type="entry name" value="MoxR"/>
</dbReference>
<reference evidence="2 3" key="1">
    <citation type="submission" date="2021-12" db="EMBL/GenBank/DDBJ databases">
        <title>Discovery of the Pendulisporaceae a myxobacterial family with distinct sporulation behavior and unique specialized metabolism.</title>
        <authorList>
            <person name="Garcia R."/>
            <person name="Popoff A."/>
            <person name="Bader C.D."/>
            <person name="Loehr J."/>
            <person name="Walesch S."/>
            <person name="Walt C."/>
            <person name="Boldt J."/>
            <person name="Bunk B."/>
            <person name="Haeckl F.J.F.P.J."/>
            <person name="Gunesch A.P."/>
            <person name="Birkelbach J."/>
            <person name="Nuebel U."/>
            <person name="Pietschmann T."/>
            <person name="Bach T."/>
            <person name="Mueller R."/>
        </authorList>
    </citation>
    <scope>NUCLEOTIDE SEQUENCE [LARGE SCALE GENOMIC DNA]</scope>
    <source>
        <strain evidence="2 3">MSr12523</strain>
    </source>
</reference>
<feature type="domain" description="MoxR" evidence="1">
    <location>
        <begin position="20"/>
        <end position="192"/>
    </location>
</feature>
<keyword evidence="3" id="KW-1185">Reference proteome</keyword>
<dbReference type="SUPFAM" id="SSF52540">
    <property type="entry name" value="P-loop containing nucleoside triphosphate hydrolases"/>
    <property type="match status" value="1"/>
</dbReference>
<organism evidence="2 3">
    <name type="scientific">Pendulispora brunnea</name>
    <dbReference type="NCBI Taxonomy" id="2905690"/>
    <lineage>
        <taxon>Bacteria</taxon>
        <taxon>Pseudomonadati</taxon>
        <taxon>Myxococcota</taxon>
        <taxon>Myxococcia</taxon>
        <taxon>Myxococcales</taxon>
        <taxon>Sorangiineae</taxon>
        <taxon>Pendulisporaceae</taxon>
        <taxon>Pendulispora</taxon>
    </lineage>
</organism>
<gene>
    <name evidence="2" type="ORF">LZC95_39480</name>
</gene>
<proteinExistence type="predicted"/>
<sequence>MVESIPIAETPAAGRFFKFFNELGRVFVEREGLLRQIALALLAREHVLMTGPPGTAKSAIASAVLRRILDESTGAPSVFARQFTESTVQTDLVGPVDFKTLMQTGRTEYFTDEGMLGAVHAFLDEVLDGRDMLLRTTLNVLHERELKQGTFTTKGAIECALMTTNRYLAEVLETSRETLLAFIDRIAFIAFVPKSFADSANFTQVLRTQVGGVGRPRLDSLLTIQDLDVLQAAVDAVFVPDEVCDAMGALIEALDRELSSTARSDPSFFPTRYLSTRTAVRLGRVLRAATVLRRITRGGAEEATFEDLSMLRYSLLLCGPPREAVDSLLARETDPRERRQLSIMKVESSIFDAVLARLPKPVPKPAPQAALYSVDELARTVEDVKKEAEPAKLLRTVEKLAKAADAGGRDAPRAASLLADTLEALGGRALEKGLAGGAGELPVDKVVDDLSNLAGQLEKASGTTRPIARWLRGRAMSLLEEHVSLGFANMGAWLDEGHATVRPLESSDAMLAALEKLVAEHAKLRAEGAETPEKAADAPFARAAARLEDQLVVLWDGELQRAVRAALLGKEADRLDAVVDALEPHLEHVDRTAQRLEALGATPLAFKSRVLGPRIRPLLEAAFEGIDTRDRLLLIERTSSVLERLEAVGLGRVLTRSELLALMAKVLLRTERAQHPVRSPSAKGYRDLRSAEQRVSLTYTLLVTAFRVSHDAASSPAEYDARIADLHEVLERIPAELRDEVVRVDIERIGRAVTLLEQFWESLRGPIESACTSGDATALFVALDDTRKSRFFHVVYDEGAFARFALEARLVGEGFPAARERTTALRTRIDELEARSSGLLARLRSGHADAVWSDILAMGRS</sequence>
<evidence type="ECO:0000259" key="1">
    <source>
        <dbReference type="Pfam" id="PF20030"/>
    </source>
</evidence>
<dbReference type="Gene3D" id="3.40.50.300">
    <property type="entry name" value="P-loop containing nucleotide triphosphate hydrolases"/>
    <property type="match status" value="1"/>
</dbReference>
<accession>A0ABZ2K1B6</accession>
<dbReference type="EMBL" id="CP089982">
    <property type="protein sequence ID" value="WXA92520.1"/>
    <property type="molecule type" value="Genomic_DNA"/>
</dbReference>
<name>A0ABZ2K1B6_9BACT</name>